<evidence type="ECO:0000313" key="1">
    <source>
        <dbReference type="EMBL" id="KAH0546631.1"/>
    </source>
</evidence>
<comment type="caution">
    <text evidence="1">The sequence shown here is derived from an EMBL/GenBank/DDBJ whole genome shotgun (WGS) entry which is preliminary data.</text>
</comment>
<name>A0AAV7I926_COTGL</name>
<reference evidence="1 2" key="1">
    <citation type="journal article" date="2021" name="J. Hered.">
        <title>A chromosome-level genome assembly of the parasitoid wasp, Cotesia glomerata (Hymenoptera: Braconidae).</title>
        <authorList>
            <person name="Pinto B.J."/>
            <person name="Weis J.J."/>
            <person name="Gamble T."/>
            <person name="Ode P.J."/>
            <person name="Paul R."/>
            <person name="Zaspel J.M."/>
        </authorList>
    </citation>
    <scope>NUCLEOTIDE SEQUENCE [LARGE SCALE GENOMIC DNA]</scope>
    <source>
        <strain evidence="1">CgM1</strain>
    </source>
</reference>
<organism evidence="1 2">
    <name type="scientific">Cotesia glomerata</name>
    <name type="common">Lepidopteran parasitic wasp</name>
    <name type="synonym">Apanteles glomeratus</name>
    <dbReference type="NCBI Taxonomy" id="32391"/>
    <lineage>
        <taxon>Eukaryota</taxon>
        <taxon>Metazoa</taxon>
        <taxon>Ecdysozoa</taxon>
        <taxon>Arthropoda</taxon>
        <taxon>Hexapoda</taxon>
        <taxon>Insecta</taxon>
        <taxon>Pterygota</taxon>
        <taxon>Neoptera</taxon>
        <taxon>Endopterygota</taxon>
        <taxon>Hymenoptera</taxon>
        <taxon>Apocrita</taxon>
        <taxon>Ichneumonoidea</taxon>
        <taxon>Braconidae</taxon>
        <taxon>Microgastrinae</taxon>
        <taxon>Cotesia</taxon>
    </lineage>
</organism>
<evidence type="ECO:0000313" key="2">
    <source>
        <dbReference type="Proteomes" id="UP000826195"/>
    </source>
</evidence>
<dbReference type="EMBL" id="JAHXZJ010002237">
    <property type="protein sequence ID" value="KAH0546631.1"/>
    <property type="molecule type" value="Genomic_DNA"/>
</dbReference>
<dbReference type="Proteomes" id="UP000826195">
    <property type="component" value="Unassembled WGS sequence"/>
</dbReference>
<sequence length="73" mass="8302">MVQQRRNADGKKHIRTVLGYVLTDDFCCKLSWSETVAASNSRCSLDDCKQAIMSWLQHASDRVKESSDKHSTQ</sequence>
<gene>
    <name evidence="1" type="ORF">KQX54_012516</name>
</gene>
<protein>
    <submittedName>
        <fullName evidence="1">Uncharacterized protein</fullName>
    </submittedName>
</protein>
<keyword evidence="2" id="KW-1185">Reference proteome</keyword>
<proteinExistence type="predicted"/>
<dbReference type="AlphaFoldDB" id="A0AAV7I926"/>
<accession>A0AAV7I926</accession>